<evidence type="ECO:0000313" key="3">
    <source>
        <dbReference type="EMBL" id="SMY25204.1"/>
    </source>
</evidence>
<dbReference type="EMBL" id="LT882681">
    <property type="protein sequence ID" value="SMY25204.1"/>
    <property type="molecule type" value="Genomic_DNA"/>
</dbReference>
<sequence length="311" mass="33811">MERIKSILDRIVHSRFNCFTHRPTNPAPTTSLPISKSPVSSSSGSESLPRPKTTLIIAHGAFQSQLHYQTYIDAIRSSTTIDHVLIPAQTAAGPDPPADCFVRDVFTLRTAILDELSSGHNVLLMAHSYGGIPCCEALVDLTSEIRAISRDGTPPGRILGIVFVSAFVVDQGQSLVHCHHFGRAAWVGGNGPLCFVIDPLPNLYNLLLSNDTPLATRLTSNLMPQSSASFVAPLTRATWKEYPCVYIRCTKDQAMTNNMQDFFIERLRAGKKGGSAVTVKELEADHMPFASVPVALAKMTEGIVDELKKGV</sequence>
<feature type="compositionally biased region" description="Low complexity" evidence="1">
    <location>
        <begin position="31"/>
        <end position="48"/>
    </location>
</feature>
<organism evidence="3 4">
    <name type="scientific">Zymoseptoria tritici ST99CH_1A5</name>
    <dbReference type="NCBI Taxonomy" id="1276529"/>
    <lineage>
        <taxon>Eukaryota</taxon>
        <taxon>Fungi</taxon>
        <taxon>Dikarya</taxon>
        <taxon>Ascomycota</taxon>
        <taxon>Pezizomycotina</taxon>
        <taxon>Dothideomycetes</taxon>
        <taxon>Dothideomycetidae</taxon>
        <taxon>Mycosphaerellales</taxon>
        <taxon>Mycosphaerellaceae</taxon>
        <taxon>Zymoseptoria</taxon>
    </lineage>
</organism>
<proteinExistence type="predicted"/>
<gene>
    <name evidence="3" type="ORF">ZT1A5_G6646</name>
</gene>
<evidence type="ECO:0000256" key="1">
    <source>
        <dbReference type="SAM" id="MobiDB-lite"/>
    </source>
</evidence>
<feature type="region of interest" description="Disordered" evidence="1">
    <location>
        <begin position="22"/>
        <end position="48"/>
    </location>
</feature>
<dbReference type="AlphaFoldDB" id="A0A1Y6LL63"/>
<dbReference type="PANTHER" id="PTHR37017:SF11">
    <property type="entry name" value="ESTERASE_LIPASE_THIOESTERASE DOMAIN-CONTAINING PROTEIN"/>
    <property type="match status" value="1"/>
</dbReference>
<dbReference type="InterPro" id="IPR000073">
    <property type="entry name" value="AB_hydrolase_1"/>
</dbReference>
<dbReference type="SUPFAM" id="SSF53474">
    <property type="entry name" value="alpha/beta-Hydrolases"/>
    <property type="match status" value="1"/>
</dbReference>
<accession>A0A1Y6LL63</accession>
<reference evidence="3 4" key="1">
    <citation type="submission" date="2016-10" db="EMBL/GenBank/DDBJ databases">
        <authorList>
            <person name="Varghese N."/>
        </authorList>
    </citation>
    <scope>NUCLEOTIDE SEQUENCE [LARGE SCALE GENOMIC DNA]</scope>
</reference>
<dbReference type="Gene3D" id="3.40.50.1820">
    <property type="entry name" value="alpha/beta hydrolase"/>
    <property type="match status" value="1"/>
</dbReference>
<dbReference type="Proteomes" id="UP000215453">
    <property type="component" value="Chromosome 6"/>
</dbReference>
<evidence type="ECO:0000313" key="4">
    <source>
        <dbReference type="Proteomes" id="UP000215453"/>
    </source>
</evidence>
<feature type="domain" description="AB hydrolase-1" evidence="2">
    <location>
        <begin position="55"/>
        <end position="297"/>
    </location>
</feature>
<dbReference type="InterPro" id="IPR029058">
    <property type="entry name" value="AB_hydrolase_fold"/>
</dbReference>
<protein>
    <recommendedName>
        <fullName evidence="2">AB hydrolase-1 domain-containing protein</fullName>
    </recommendedName>
</protein>
<name>A0A1Y6LL63_ZYMTR</name>
<evidence type="ECO:0000259" key="2">
    <source>
        <dbReference type="Pfam" id="PF12697"/>
    </source>
</evidence>
<dbReference type="InterPro" id="IPR052897">
    <property type="entry name" value="Sec-Metab_Biosynth_Hydrolase"/>
</dbReference>
<dbReference type="PANTHER" id="PTHR37017">
    <property type="entry name" value="AB HYDROLASE-1 DOMAIN-CONTAINING PROTEIN-RELATED"/>
    <property type="match status" value="1"/>
</dbReference>
<dbReference type="Pfam" id="PF12697">
    <property type="entry name" value="Abhydrolase_6"/>
    <property type="match status" value="1"/>
</dbReference>